<dbReference type="SUPFAM" id="SSF55331">
    <property type="entry name" value="Tautomerase/MIF"/>
    <property type="match status" value="2"/>
</dbReference>
<dbReference type="GO" id="GO:0050178">
    <property type="term" value="F:phenylpyruvate tautomerase activity"/>
    <property type="evidence" value="ECO:0007669"/>
    <property type="project" value="UniProtKB-EC"/>
</dbReference>
<dbReference type="PANTHER" id="PTHR11954">
    <property type="entry name" value="D-DOPACHROME DECARBOXYLASE"/>
    <property type="match status" value="1"/>
</dbReference>
<dbReference type="AlphaFoldDB" id="A0A0W8DGZ4"/>
<evidence type="ECO:0000256" key="4">
    <source>
        <dbReference type="ARBA" id="ARBA00022525"/>
    </source>
</evidence>
<evidence type="ECO:0000256" key="1">
    <source>
        <dbReference type="ARBA" id="ARBA00004613"/>
    </source>
</evidence>
<organism evidence="13 14">
    <name type="scientific">Phytophthora nicotianae</name>
    <name type="common">Potato buckeye rot agent</name>
    <name type="synonym">Phytophthora parasitica</name>
    <dbReference type="NCBI Taxonomy" id="4792"/>
    <lineage>
        <taxon>Eukaryota</taxon>
        <taxon>Sar</taxon>
        <taxon>Stramenopiles</taxon>
        <taxon>Oomycota</taxon>
        <taxon>Peronosporomycetes</taxon>
        <taxon>Peronosporales</taxon>
        <taxon>Peronosporaceae</taxon>
        <taxon>Phytophthora</taxon>
    </lineage>
</organism>
<comment type="caution">
    <text evidence="13">The sequence shown here is derived from an EMBL/GenBank/DDBJ whole genome shotgun (WGS) entry which is preliminary data.</text>
</comment>
<protein>
    <recommendedName>
        <fullName evidence="12">L-dopachrome isomerase</fullName>
        <ecNumber evidence="9">5.3.2.1</ecNumber>
        <ecNumber evidence="8">5.3.3.12</ecNumber>
    </recommendedName>
    <alternativeName>
        <fullName evidence="10">L-dopachrome tautomerase</fullName>
    </alternativeName>
    <alternativeName>
        <fullName evidence="11">Phenylpyruvate tautomerase</fullName>
    </alternativeName>
</protein>
<keyword evidence="5" id="KW-0413">Isomerase</keyword>
<evidence type="ECO:0000256" key="2">
    <source>
        <dbReference type="ARBA" id="ARBA00005851"/>
    </source>
</evidence>
<reference evidence="13 14" key="1">
    <citation type="submission" date="2015-11" db="EMBL/GenBank/DDBJ databases">
        <title>Genomes and virulence difference between two physiological races of Phytophthora nicotianae.</title>
        <authorList>
            <person name="Liu H."/>
            <person name="Ma X."/>
            <person name="Yu H."/>
            <person name="Fang D."/>
            <person name="Li Y."/>
            <person name="Wang X."/>
            <person name="Wang W."/>
            <person name="Dong Y."/>
            <person name="Xiao B."/>
        </authorList>
    </citation>
    <scope>NUCLEOTIDE SEQUENCE [LARGE SCALE GENOMIC DNA]</scope>
    <source>
        <strain evidence="14">race 1</strain>
    </source>
</reference>
<evidence type="ECO:0000256" key="6">
    <source>
        <dbReference type="ARBA" id="ARBA00036735"/>
    </source>
</evidence>
<keyword evidence="3" id="KW-0202">Cytokine</keyword>
<evidence type="ECO:0000313" key="14">
    <source>
        <dbReference type="Proteomes" id="UP000054636"/>
    </source>
</evidence>
<comment type="similarity">
    <text evidence="2">Belongs to the MIF family.</text>
</comment>
<evidence type="ECO:0000256" key="9">
    <source>
        <dbReference type="ARBA" id="ARBA00039086"/>
    </source>
</evidence>
<evidence type="ECO:0000256" key="10">
    <source>
        <dbReference type="ARBA" id="ARBA00041631"/>
    </source>
</evidence>
<dbReference type="Pfam" id="PF01187">
    <property type="entry name" value="MIF"/>
    <property type="match status" value="1"/>
</dbReference>
<dbReference type="GO" id="GO:0004167">
    <property type="term" value="F:dopachrome isomerase activity"/>
    <property type="evidence" value="ECO:0007669"/>
    <property type="project" value="UniProtKB-EC"/>
</dbReference>
<evidence type="ECO:0000256" key="7">
    <source>
        <dbReference type="ARBA" id="ARBA00036823"/>
    </source>
</evidence>
<dbReference type="EC" id="5.3.2.1" evidence="9"/>
<comment type="subcellular location">
    <subcellularLocation>
        <location evidence="1">Secreted</location>
    </subcellularLocation>
</comment>
<evidence type="ECO:0000256" key="3">
    <source>
        <dbReference type="ARBA" id="ARBA00022514"/>
    </source>
</evidence>
<dbReference type="InterPro" id="IPR001398">
    <property type="entry name" value="Macrophage_inhib_fac"/>
</dbReference>
<comment type="catalytic activity">
    <reaction evidence="6">
        <text>3-phenylpyruvate = enol-phenylpyruvate</text>
        <dbReference type="Rhea" id="RHEA:17097"/>
        <dbReference type="ChEBI" id="CHEBI:16815"/>
        <dbReference type="ChEBI" id="CHEBI:18005"/>
        <dbReference type="EC" id="5.3.2.1"/>
    </reaction>
</comment>
<evidence type="ECO:0000313" key="13">
    <source>
        <dbReference type="EMBL" id="KUF95615.1"/>
    </source>
</evidence>
<dbReference type="Gene3D" id="3.30.429.10">
    <property type="entry name" value="Macrophage Migration Inhibitory Factor"/>
    <property type="match status" value="2"/>
</dbReference>
<evidence type="ECO:0000256" key="12">
    <source>
        <dbReference type="ARBA" id="ARBA00042730"/>
    </source>
</evidence>
<dbReference type="EMBL" id="LNFP01000214">
    <property type="protein sequence ID" value="KUF95615.1"/>
    <property type="molecule type" value="Genomic_DNA"/>
</dbReference>
<dbReference type="InterPro" id="IPR014347">
    <property type="entry name" value="Tautomerase/MIF_sf"/>
</dbReference>
<accession>A0A0W8DGZ4</accession>
<dbReference type="GO" id="GO:0005615">
    <property type="term" value="C:extracellular space"/>
    <property type="evidence" value="ECO:0007669"/>
    <property type="project" value="UniProtKB-KW"/>
</dbReference>
<evidence type="ECO:0000256" key="11">
    <source>
        <dbReference type="ARBA" id="ARBA00041912"/>
    </source>
</evidence>
<dbReference type="Proteomes" id="UP000054636">
    <property type="component" value="Unassembled WGS sequence"/>
</dbReference>
<sequence>MPNVQVSSNVSSAGVDKVKVMAAISKALATALDKSEQVVMVHLNLDMPMLFQASDACYHHAVRHVTSNVPKSNVDVPTALRALSKALSEALGKPEAYVMVQLDLDTPMIFQASDAPCAFIQIRSIGRIGPDLNPKTAASLTTMAAEALKIPADRIFLNLDDVDAANWAMAGNTIG</sequence>
<dbReference type="EC" id="5.3.3.12" evidence="8"/>
<proteinExistence type="inferred from homology"/>
<name>A0A0W8DGZ4_PHYNI</name>
<gene>
    <name evidence="13" type="ORF">AM588_10005508</name>
</gene>
<keyword evidence="4" id="KW-0964">Secreted</keyword>
<evidence type="ECO:0000256" key="5">
    <source>
        <dbReference type="ARBA" id="ARBA00023235"/>
    </source>
</evidence>
<comment type="catalytic activity">
    <reaction evidence="7">
        <text>L-dopachrome = 5,6-dihydroxyindole-2-carboxylate</text>
        <dbReference type="Rhea" id="RHEA:13041"/>
        <dbReference type="ChEBI" id="CHEBI:16875"/>
        <dbReference type="ChEBI" id="CHEBI:57509"/>
        <dbReference type="EC" id="5.3.3.12"/>
    </reaction>
</comment>
<dbReference type="GO" id="GO:0005125">
    <property type="term" value="F:cytokine activity"/>
    <property type="evidence" value="ECO:0007669"/>
    <property type="project" value="UniProtKB-KW"/>
</dbReference>
<dbReference type="PANTHER" id="PTHR11954:SF6">
    <property type="entry name" value="MACROPHAGE MIGRATION INHIBITORY FACTOR"/>
    <property type="match status" value="1"/>
</dbReference>
<evidence type="ECO:0000256" key="8">
    <source>
        <dbReference type="ARBA" id="ARBA00038932"/>
    </source>
</evidence>